<dbReference type="Proteomes" id="UP000886595">
    <property type="component" value="Unassembled WGS sequence"/>
</dbReference>
<comment type="caution">
    <text evidence="3">The sequence shown here is derived from an EMBL/GenBank/DDBJ whole genome shotgun (WGS) entry which is preliminary data.</text>
</comment>
<reference evidence="3 4" key="1">
    <citation type="submission" date="2020-02" db="EMBL/GenBank/DDBJ databases">
        <authorList>
            <person name="Ma Q."/>
            <person name="Huang Y."/>
            <person name="Song X."/>
            <person name="Pei D."/>
        </authorList>
    </citation>
    <scope>NUCLEOTIDE SEQUENCE [LARGE SCALE GENOMIC DNA]</scope>
    <source>
        <strain evidence="3">Sxm20200214</strain>
        <tissue evidence="3">Leaf</tissue>
    </source>
</reference>
<dbReference type="AlphaFoldDB" id="A0A8X7VZB9"/>
<gene>
    <name evidence="3" type="ORF">Bca52824_014126</name>
</gene>
<dbReference type="PANTHER" id="PTHR31260">
    <property type="entry name" value="CYSTATIN/MONELLIN SUPERFAMILY PROTEIN"/>
    <property type="match status" value="1"/>
</dbReference>
<evidence type="ECO:0000313" key="3">
    <source>
        <dbReference type="EMBL" id="KAG2320913.1"/>
    </source>
</evidence>
<evidence type="ECO:0000313" key="4">
    <source>
        <dbReference type="Proteomes" id="UP000886595"/>
    </source>
</evidence>
<keyword evidence="4" id="KW-1185">Reference proteome</keyword>
<proteinExistence type="inferred from homology"/>
<protein>
    <submittedName>
        <fullName evidence="3">Uncharacterized protein</fullName>
    </submittedName>
</protein>
<evidence type="ECO:0000256" key="1">
    <source>
        <dbReference type="ARBA" id="ARBA00043961"/>
    </source>
</evidence>
<dbReference type="InterPro" id="IPR006462">
    <property type="entry name" value="MS5"/>
</dbReference>
<comment type="similarity">
    <text evidence="1">Belongs to the UPF0725 (EMB2204) family.</text>
</comment>
<accession>A0A8X7VZB9</accession>
<dbReference type="EMBL" id="JAAMPC010000003">
    <property type="protein sequence ID" value="KAG2320913.1"/>
    <property type="molecule type" value="Genomic_DNA"/>
</dbReference>
<dbReference type="PANTHER" id="PTHR31260:SF77">
    <property type="entry name" value="(RAPE) HYPOTHETICAL PROTEIN"/>
    <property type="match status" value="1"/>
</dbReference>
<dbReference type="NCBIfam" id="TIGR01572">
    <property type="entry name" value="A_thl_para_3677"/>
    <property type="match status" value="1"/>
</dbReference>
<name>A0A8X7VZB9_BRACI</name>
<evidence type="ECO:0000256" key="2">
    <source>
        <dbReference type="SAM" id="MobiDB-lite"/>
    </source>
</evidence>
<dbReference type="OrthoDB" id="1085015at2759"/>
<feature type="region of interest" description="Disordered" evidence="2">
    <location>
        <begin position="309"/>
        <end position="334"/>
    </location>
</feature>
<sequence length="334" mass="37506">MTTEENVPEEECVSAEEYARVRDDYWRVVRESEGFDLEDVSIPPYLCGTPFIVMRTYDGNGGYGDVDLVKGYCAVGLQRYNMMQGTNYKLSSLIKFNVTVNCVSSYYLTLFAQDPDVSPSVKTFQVRIDEKSFGRLDLTCSVARLKETKSEGDSAKEPFMPHYHGGPEASFPFVGDLPPWPSVADLSDGKRFYMVNGSELEANDWISTYLVLVIFSHDSLIVTRDRDYRSKLKIINVVIETSADDSLPSKDRLKAKSAHVYITFKGLAKPHAPRQIFEVGDHLERRAIVRRVICESTGEMSLLGKLCGGQKKGSVTRQSGEEAQSSKKARTRRS</sequence>
<organism evidence="3 4">
    <name type="scientific">Brassica carinata</name>
    <name type="common">Ethiopian mustard</name>
    <name type="synonym">Abyssinian cabbage</name>
    <dbReference type="NCBI Taxonomy" id="52824"/>
    <lineage>
        <taxon>Eukaryota</taxon>
        <taxon>Viridiplantae</taxon>
        <taxon>Streptophyta</taxon>
        <taxon>Embryophyta</taxon>
        <taxon>Tracheophyta</taxon>
        <taxon>Spermatophyta</taxon>
        <taxon>Magnoliopsida</taxon>
        <taxon>eudicotyledons</taxon>
        <taxon>Gunneridae</taxon>
        <taxon>Pentapetalae</taxon>
        <taxon>rosids</taxon>
        <taxon>malvids</taxon>
        <taxon>Brassicales</taxon>
        <taxon>Brassicaceae</taxon>
        <taxon>Brassiceae</taxon>
        <taxon>Brassica</taxon>
    </lineage>
</organism>
<dbReference type="Pfam" id="PF04776">
    <property type="entry name" value="protein_MS5"/>
    <property type="match status" value="1"/>
</dbReference>